<sequence>MKISPAAANSIYGINRQNAVQNTRQPSFCAADEFVSKPRGGFWEARKTLQREYLPKIAELRKQEKQQWFDVCKRVLEIQHRDDKFASDSNMLRYYALYDKKYDPDSTVDKIRDLLLAYRKRAHWQFKWFFSDPNCSAVISKDKKMAEDFLMLAEYYSKLASATYKDSYLDRKFGPYNLVYDIDFVYLPDKTGDNNALQDAILNLLEKSEENYKKTGRPTIITVENMERLLRPESNSRGNISCMKDLMSSANEDFHAQLQCAITDFEKCDPAARATHRINNICNLDEAGIRKEDIDFYVKEITENLKPTVDEMTEVYKEGGIENFKLRQEIDRLTTEFKQKIKELDTLYPKETRPPRPKLKADEGIIAGKGKMGAVIALLSAACVTFGALAVHFKRKKEKALQDAQKSINTFTAAQNDKIKLSMGEFLAGLKNN</sequence>
<accession>A0A9D1JPK8</accession>
<keyword evidence="1" id="KW-0472">Membrane</keyword>
<organism evidence="2 3">
    <name type="scientific">Candidatus Scatousia excrementigallinarum</name>
    <dbReference type="NCBI Taxonomy" id="2840935"/>
    <lineage>
        <taxon>Bacteria</taxon>
        <taxon>Candidatus Scatousia</taxon>
    </lineage>
</organism>
<protein>
    <submittedName>
        <fullName evidence="2">Uncharacterized protein</fullName>
    </submittedName>
</protein>
<keyword evidence="1" id="KW-1133">Transmembrane helix</keyword>
<name>A0A9D1JPK8_9BACT</name>
<dbReference type="EMBL" id="DVIU01000286">
    <property type="protein sequence ID" value="HIS37714.1"/>
    <property type="molecule type" value="Genomic_DNA"/>
</dbReference>
<keyword evidence="1" id="KW-0812">Transmembrane</keyword>
<evidence type="ECO:0000313" key="3">
    <source>
        <dbReference type="Proteomes" id="UP000823928"/>
    </source>
</evidence>
<feature type="transmembrane region" description="Helical" evidence="1">
    <location>
        <begin position="372"/>
        <end position="393"/>
    </location>
</feature>
<evidence type="ECO:0000313" key="2">
    <source>
        <dbReference type="EMBL" id="HIS37714.1"/>
    </source>
</evidence>
<dbReference type="AlphaFoldDB" id="A0A9D1JPK8"/>
<gene>
    <name evidence="2" type="ORF">IAC10_14000</name>
</gene>
<reference evidence="2" key="2">
    <citation type="journal article" date="2021" name="PeerJ">
        <title>Extensive microbial diversity within the chicken gut microbiome revealed by metagenomics and culture.</title>
        <authorList>
            <person name="Gilroy R."/>
            <person name="Ravi A."/>
            <person name="Getino M."/>
            <person name="Pursley I."/>
            <person name="Horton D.L."/>
            <person name="Alikhan N.F."/>
            <person name="Baker D."/>
            <person name="Gharbi K."/>
            <person name="Hall N."/>
            <person name="Watson M."/>
            <person name="Adriaenssens E.M."/>
            <person name="Foster-Nyarko E."/>
            <person name="Jarju S."/>
            <person name="Secka A."/>
            <person name="Antonio M."/>
            <person name="Oren A."/>
            <person name="Chaudhuri R.R."/>
            <person name="La Ragione R."/>
            <person name="Hildebrand F."/>
            <person name="Pallen M.J."/>
        </authorList>
    </citation>
    <scope>NUCLEOTIDE SEQUENCE</scope>
    <source>
        <strain evidence="2">6276</strain>
    </source>
</reference>
<comment type="caution">
    <text evidence="2">The sequence shown here is derived from an EMBL/GenBank/DDBJ whole genome shotgun (WGS) entry which is preliminary data.</text>
</comment>
<proteinExistence type="predicted"/>
<evidence type="ECO:0000256" key="1">
    <source>
        <dbReference type="SAM" id="Phobius"/>
    </source>
</evidence>
<dbReference type="Proteomes" id="UP000823928">
    <property type="component" value="Unassembled WGS sequence"/>
</dbReference>
<reference evidence="2" key="1">
    <citation type="submission" date="2020-10" db="EMBL/GenBank/DDBJ databases">
        <authorList>
            <person name="Gilroy R."/>
        </authorList>
    </citation>
    <scope>NUCLEOTIDE SEQUENCE</scope>
    <source>
        <strain evidence="2">6276</strain>
    </source>
</reference>